<dbReference type="PANTHER" id="PTHR43673:SF10">
    <property type="entry name" value="NADH DEHYDROGENASE_NAD(P)H NITROREDUCTASE XCC3605-RELATED"/>
    <property type="match status" value="1"/>
</dbReference>
<evidence type="ECO:0000256" key="2">
    <source>
        <dbReference type="ARBA" id="ARBA00023002"/>
    </source>
</evidence>
<reference evidence="5 6" key="1">
    <citation type="submission" date="2021-05" db="EMBL/GenBank/DDBJ databases">
        <title>Aequorivita echinoideorum JCM 30378 genome.</title>
        <authorList>
            <person name="Zhang H."/>
            <person name="Li C."/>
        </authorList>
    </citation>
    <scope>NUCLEOTIDE SEQUENCE [LARGE SCALE GENOMIC DNA]</scope>
    <source>
        <strain evidence="5 6">JCM30378</strain>
    </source>
</reference>
<comment type="caution">
    <text evidence="5">The sequence shown here is derived from an EMBL/GenBank/DDBJ whole genome shotgun (WGS) entry which is preliminary data.</text>
</comment>
<dbReference type="Proteomes" id="UP001297092">
    <property type="component" value="Unassembled WGS sequence"/>
</dbReference>
<evidence type="ECO:0000259" key="4">
    <source>
        <dbReference type="Pfam" id="PF00881"/>
    </source>
</evidence>
<gene>
    <name evidence="5" type="ORF">KIV10_10805</name>
</gene>
<dbReference type="SUPFAM" id="SSF55469">
    <property type="entry name" value="FMN-dependent nitroreductase-like"/>
    <property type="match status" value="1"/>
</dbReference>
<name>A0ABS5S632_9FLAO</name>
<protein>
    <submittedName>
        <fullName evidence="5">Nitroreductase family protein</fullName>
    </submittedName>
</protein>
<dbReference type="Gene3D" id="3.40.109.10">
    <property type="entry name" value="NADH Oxidase"/>
    <property type="match status" value="1"/>
</dbReference>
<accession>A0ABS5S632</accession>
<feature type="domain" description="Nitroreductase" evidence="4">
    <location>
        <begin position="21"/>
        <end position="66"/>
    </location>
</feature>
<dbReference type="InterPro" id="IPR000415">
    <property type="entry name" value="Nitroreductase-like"/>
</dbReference>
<keyword evidence="2" id="KW-0560">Oxidoreductase</keyword>
<dbReference type="RefSeq" id="WP_214113540.1">
    <property type="nucleotide sequence ID" value="NZ_JAHCTB010000004.1"/>
</dbReference>
<evidence type="ECO:0000313" key="6">
    <source>
        <dbReference type="Proteomes" id="UP001297092"/>
    </source>
</evidence>
<sequence>MNVKQEHLKETNPEHEILDILKNRWSPRAFSDKKITEKEVKILLEAGRWAPSAFNVQPWRIIWGIKGTETYDRLYNCLDEFNQSWADNAQVLMAGAFKKTKEGDKENFHALHDLGLFMANVYTQAHSMGIATHQMAGIDFKKAQKEFKIPEDFHVATGIALGYYGGDASVLPEDLQEKENKQKRERKPQSEFAFNGNFQNKN</sequence>
<dbReference type="EMBL" id="JAHCTB010000004">
    <property type="protein sequence ID" value="MBT0608675.1"/>
    <property type="molecule type" value="Genomic_DNA"/>
</dbReference>
<feature type="region of interest" description="Disordered" evidence="3">
    <location>
        <begin position="176"/>
        <end position="202"/>
    </location>
</feature>
<evidence type="ECO:0000313" key="5">
    <source>
        <dbReference type="EMBL" id="MBT0608675.1"/>
    </source>
</evidence>
<dbReference type="InterPro" id="IPR029479">
    <property type="entry name" value="Nitroreductase"/>
</dbReference>
<dbReference type="PANTHER" id="PTHR43673">
    <property type="entry name" value="NAD(P)H NITROREDUCTASE YDGI-RELATED"/>
    <property type="match status" value="1"/>
</dbReference>
<dbReference type="CDD" id="cd02138">
    <property type="entry name" value="TdsD-like"/>
    <property type="match status" value="1"/>
</dbReference>
<evidence type="ECO:0000256" key="1">
    <source>
        <dbReference type="ARBA" id="ARBA00007118"/>
    </source>
</evidence>
<proteinExistence type="inferred from homology"/>
<organism evidence="5 6">
    <name type="scientific">Aequorivita echinoideorum</name>
    <dbReference type="NCBI Taxonomy" id="1549647"/>
    <lineage>
        <taxon>Bacteria</taxon>
        <taxon>Pseudomonadati</taxon>
        <taxon>Bacteroidota</taxon>
        <taxon>Flavobacteriia</taxon>
        <taxon>Flavobacteriales</taxon>
        <taxon>Flavobacteriaceae</taxon>
        <taxon>Aequorivita</taxon>
    </lineage>
</organism>
<dbReference type="Pfam" id="PF00881">
    <property type="entry name" value="Nitroreductase"/>
    <property type="match status" value="2"/>
</dbReference>
<evidence type="ECO:0000256" key="3">
    <source>
        <dbReference type="SAM" id="MobiDB-lite"/>
    </source>
</evidence>
<keyword evidence="6" id="KW-1185">Reference proteome</keyword>
<comment type="similarity">
    <text evidence="1">Belongs to the nitroreductase family.</text>
</comment>
<feature type="domain" description="Nitroreductase" evidence="4">
    <location>
        <begin position="79"/>
        <end position="163"/>
    </location>
</feature>